<dbReference type="InterPro" id="IPR003021">
    <property type="entry name" value="Rad1_Rec1_Rad17"/>
</dbReference>
<proteinExistence type="inferred from homology"/>
<dbReference type="AlphaFoldDB" id="A0A317XQZ7"/>
<comment type="similarity">
    <text evidence="2">Belongs to the rad1 family.</text>
</comment>
<keyword evidence="5" id="KW-0539">Nucleus</keyword>
<comment type="subcellular location">
    <subcellularLocation>
        <location evidence="1">Nucleus</location>
    </subcellularLocation>
</comment>
<dbReference type="GO" id="GO:0008311">
    <property type="term" value="F:double-stranded DNA 3'-5' DNA exonuclease activity"/>
    <property type="evidence" value="ECO:0007669"/>
    <property type="project" value="InterPro"/>
</dbReference>
<feature type="region of interest" description="Disordered" evidence="6">
    <location>
        <begin position="79"/>
        <end position="133"/>
    </location>
</feature>
<reference evidence="7 8" key="1">
    <citation type="journal article" date="2018" name="Mol. Biol. Evol.">
        <title>Broad Genomic Sampling Reveals a Smut Pathogenic Ancestry of the Fungal Clade Ustilaginomycotina.</title>
        <authorList>
            <person name="Kijpornyongpan T."/>
            <person name="Mondo S.J."/>
            <person name="Barry K."/>
            <person name="Sandor L."/>
            <person name="Lee J."/>
            <person name="Lipzen A."/>
            <person name="Pangilinan J."/>
            <person name="LaButti K."/>
            <person name="Hainaut M."/>
            <person name="Henrissat B."/>
            <person name="Grigoriev I.V."/>
            <person name="Spatafora J.W."/>
            <person name="Aime M.C."/>
        </authorList>
    </citation>
    <scope>NUCLEOTIDE SEQUENCE [LARGE SCALE GENOMIC DNA]</scope>
    <source>
        <strain evidence="7 8">MCA 3645</strain>
    </source>
</reference>
<evidence type="ECO:0000313" key="8">
    <source>
        <dbReference type="Proteomes" id="UP000246740"/>
    </source>
</evidence>
<dbReference type="Pfam" id="PF02144">
    <property type="entry name" value="Rad1"/>
    <property type="match status" value="1"/>
</dbReference>
<evidence type="ECO:0000256" key="4">
    <source>
        <dbReference type="ARBA" id="ARBA00023204"/>
    </source>
</evidence>
<evidence type="ECO:0000256" key="6">
    <source>
        <dbReference type="SAM" id="MobiDB-lite"/>
    </source>
</evidence>
<dbReference type="EMBL" id="KZ819193">
    <property type="protein sequence ID" value="PWZ00318.1"/>
    <property type="molecule type" value="Genomic_DNA"/>
</dbReference>
<sequence length="435" mass="46292">MPTESNSRRKEAATPVLAATLSDVTGLANLLRSVALQQNAVVIASESGLEIVTELNRTLQAHAYLYSHMFDTYDFRAPPTAAASSRRSRTSSRPSKRARTSSSPPAASGSSPTQSEQSDAGEAEDDDNDDQEHAWKEPASTSFEVNLQTLLSCLNIFGGVGSARPSSNSFRGGTATDGGGGARGGYGTYQRTREATAGLDGAGGAGAERFAFNTPKATRMKLTYQGMGHALVLELEQEANVLTTCSISTYEAGFLTDLVFDPARMVSQVIVGSEVMHSAFSEIDQSCKKLSILVSPPTVSHSRSKAGAVDGIKPNMLRFKAISDSGSSEMEYPAGVSSSDPTGVIEKFVALPESQEQWYDFTLLSRTMTVLRSSIKTSIRTDQDGLISFQFMMPKYRKSAGAGAAAGGAAVEDTDEQDAFCEFLCCPLDTQTLII</sequence>
<dbReference type="GO" id="GO:0000077">
    <property type="term" value="P:DNA damage checkpoint signaling"/>
    <property type="evidence" value="ECO:0007669"/>
    <property type="project" value="InterPro"/>
</dbReference>
<protein>
    <submittedName>
        <fullName evidence="7">Rad1-domain-containing protein</fullName>
    </submittedName>
</protein>
<dbReference type="InParanoid" id="A0A317XQZ7"/>
<evidence type="ECO:0000313" key="7">
    <source>
        <dbReference type="EMBL" id="PWZ00318.1"/>
    </source>
</evidence>
<dbReference type="OrthoDB" id="337581at2759"/>
<evidence type="ECO:0000256" key="5">
    <source>
        <dbReference type="ARBA" id="ARBA00023242"/>
    </source>
</evidence>
<dbReference type="GO" id="GO:0030896">
    <property type="term" value="C:checkpoint clamp complex"/>
    <property type="evidence" value="ECO:0007669"/>
    <property type="project" value="TreeGrafter"/>
</dbReference>
<evidence type="ECO:0000256" key="2">
    <source>
        <dbReference type="ARBA" id="ARBA00010991"/>
    </source>
</evidence>
<dbReference type="STRING" id="1882483.A0A317XQZ7"/>
<dbReference type="GO" id="GO:0006281">
    <property type="term" value="P:DNA repair"/>
    <property type="evidence" value="ECO:0007669"/>
    <property type="project" value="UniProtKB-KW"/>
</dbReference>
<dbReference type="PRINTS" id="PR01247">
    <property type="entry name" value="RECEXONCLASE"/>
</dbReference>
<dbReference type="PANTHER" id="PTHR10870">
    <property type="entry name" value="CELL CYCLE CHECKPOINT PROTEIN RAD1"/>
    <property type="match status" value="1"/>
</dbReference>
<evidence type="ECO:0000256" key="1">
    <source>
        <dbReference type="ARBA" id="ARBA00004123"/>
    </source>
</evidence>
<accession>A0A317XQZ7</accession>
<keyword evidence="4" id="KW-0234">DNA repair</keyword>
<feature type="compositionally biased region" description="Acidic residues" evidence="6">
    <location>
        <begin position="119"/>
        <end position="130"/>
    </location>
</feature>
<dbReference type="Proteomes" id="UP000246740">
    <property type="component" value="Unassembled WGS sequence"/>
</dbReference>
<evidence type="ECO:0000256" key="3">
    <source>
        <dbReference type="ARBA" id="ARBA00022763"/>
    </source>
</evidence>
<gene>
    <name evidence="7" type="ORF">BCV70DRAFT_108517</name>
</gene>
<dbReference type="PRINTS" id="PR01245">
    <property type="entry name" value="RAD1REC1"/>
</dbReference>
<organism evidence="7 8">
    <name type="scientific">Testicularia cyperi</name>
    <dbReference type="NCBI Taxonomy" id="1882483"/>
    <lineage>
        <taxon>Eukaryota</taxon>
        <taxon>Fungi</taxon>
        <taxon>Dikarya</taxon>
        <taxon>Basidiomycota</taxon>
        <taxon>Ustilaginomycotina</taxon>
        <taxon>Ustilaginomycetes</taxon>
        <taxon>Ustilaginales</taxon>
        <taxon>Anthracoideaceae</taxon>
        <taxon>Testicularia</taxon>
    </lineage>
</organism>
<feature type="compositionally biased region" description="Low complexity" evidence="6">
    <location>
        <begin position="100"/>
        <end position="113"/>
    </location>
</feature>
<dbReference type="InterPro" id="IPR003027">
    <property type="entry name" value="Rec1_exonuc_Ustilaginaceae"/>
</dbReference>
<name>A0A317XQZ7_9BASI</name>
<keyword evidence="8" id="KW-1185">Reference proteome</keyword>
<keyword evidence="3" id="KW-0227">DNA damage</keyword>
<feature type="compositionally biased region" description="Basic residues" evidence="6">
    <location>
        <begin position="86"/>
        <end position="99"/>
    </location>
</feature>
<dbReference type="PANTHER" id="PTHR10870:SF0">
    <property type="entry name" value="CELL CYCLE CHECKPOINT PROTEIN RAD1"/>
    <property type="match status" value="1"/>
</dbReference>
<dbReference type="Gene3D" id="3.70.10.10">
    <property type="match status" value="2"/>
</dbReference>